<evidence type="ECO:0008006" key="3">
    <source>
        <dbReference type="Google" id="ProtNLM"/>
    </source>
</evidence>
<protein>
    <recommendedName>
        <fullName evidence="3">RNase H type-1 domain-containing protein</fullName>
    </recommendedName>
</protein>
<proteinExistence type="predicted"/>
<accession>A0A2P5BU47</accession>
<dbReference type="Proteomes" id="UP000237105">
    <property type="component" value="Unassembled WGS sequence"/>
</dbReference>
<name>A0A2P5BU47_PARAD</name>
<keyword evidence="2" id="KW-1185">Reference proteome</keyword>
<sequence length="114" mass="12354">MDQRVQEPPLLKASSGKAFLANFQMVPLSTGKLNVNVDTALSPERIGIISRDHPGSYSSNRKSFLANPTAFLGECIAFREGLILTLHLGLVLEKAETDVQNVVFAITKNSTLAL</sequence>
<dbReference type="AlphaFoldDB" id="A0A2P5BU47"/>
<dbReference type="EMBL" id="JXTB01000222">
    <property type="protein sequence ID" value="PON52303.1"/>
    <property type="molecule type" value="Genomic_DNA"/>
</dbReference>
<reference evidence="2" key="1">
    <citation type="submission" date="2016-06" db="EMBL/GenBank/DDBJ databases">
        <title>Parallel loss of symbiosis genes in relatives of nitrogen-fixing non-legume Parasponia.</title>
        <authorList>
            <person name="Van Velzen R."/>
            <person name="Holmer R."/>
            <person name="Bu F."/>
            <person name="Rutten L."/>
            <person name="Van Zeijl A."/>
            <person name="Liu W."/>
            <person name="Santuari L."/>
            <person name="Cao Q."/>
            <person name="Sharma T."/>
            <person name="Shen D."/>
            <person name="Roswanjaya Y."/>
            <person name="Wardhani T."/>
            <person name="Kalhor M.S."/>
            <person name="Jansen J."/>
            <person name="Van den Hoogen J."/>
            <person name="Gungor B."/>
            <person name="Hartog M."/>
            <person name="Hontelez J."/>
            <person name="Verver J."/>
            <person name="Yang W.-C."/>
            <person name="Schijlen E."/>
            <person name="Repin R."/>
            <person name="Schilthuizen M."/>
            <person name="Schranz E."/>
            <person name="Heidstra R."/>
            <person name="Miyata K."/>
            <person name="Fedorova E."/>
            <person name="Kohlen W."/>
            <person name="Bisseling T."/>
            <person name="Smit S."/>
            <person name="Geurts R."/>
        </authorList>
    </citation>
    <scope>NUCLEOTIDE SEQUENCE [LARGE SCALE GENOMIC DNA]</scope>
    <source>
        <strain evidence="2">cv. WU1-14</strain>
    </source>
</reference>
<comment type="caution">
    <text evidence="1">The sequence shown here is derived from an EMBL/GenBank/DDBJ whole genome shotgun (WGS) entry which is preliminary data.</text>
</comment>
<evidence type="ECO:0000313" key="2">
    <source>
        <dbReference type="Proteomes" id="UP000237105"/>
    </source>
</evidence>
<gene>
    <name evidence="1" type="ORF">PanWU01x14_210140</name>
</gene>
<evidence type="ECO:0000313" key="1">
    <source>
        <dbReference type="EMBL" id="PON52303.1"/>
    </source>
</evidence>
<organism evidence="1 2">
    <name type="scientific">Parasponia andersonii</name>
    <name type="common">Sponia andersonii</name>
    <dbReference type="NCBI Taxonomy" id="3476"/>
    <lineage>
        <taxon>Eukaryota</taxon>
        <taxon>Viridiplantae</taxon>
        <taxon>Streptophyta</taxon>
        <taxon>Embryophyta</taxon>
        <taxon>Tracheophyta</taxon>
        <taxon>Spermatophyta</taxon>
        <taxon>Magnoliopsida</taxon>
        <taxon>eudicotyledons</taxon>
        <taxon>Gunneridae</taxon>
        <taxon>Pentapetalae</taxon>
        <taxon>rosids</taxon>
        <taxon>fabids</taxon>
        <taxon>Rosales</taxon>
        <taxon>Cannabaceae</taxon>
        <taxon>Parasponia</taxon>
    </lineage>
</organism>